<dbReference type="AlphaFoldDB" id="A0A370X780"/>
<keyword evidence="3" id="KW-0862">Zinc</keyword>
<evidence type="ECO:0000259" key="4">
    <source>
        <dbReference type="PROSITE" id="PS51891"/>
    </source>
</evidence>
<evidence type="ECO:0000313" key="5">
    <source>
        <dbReference type="EMBL" id="RDS84111.1"/>
    </source>
</evidence>
<evidence type="ECO:0000256" key="2">
    <source>
        <dbReference type="ARBA" id="ARBA00022723"/>
    </source>
</evidence>
<comment type="similarity">
    <text evidence="1">Belongs to the Gfa family.</text>
</comment>
<dbReference type="OrthoDB" id="9805575at2"/>
<keyword evidence="6" id="KW-1185">Reference proteome</keyword>
<organism evidence="5 6">
    <name type="scientific">Dyella psychrodurans</name>
    <dbReference type="NCBI Taxonomy" id="1927960"/>
    <lineage>
        <taxon>Bacteria</taxon>
        <taxon>Pseudomonadati</taxon>
        <taxon>Pseudomonadota</taxon>
        <taxon>Gammaproteobacteria</taxon>
        <taxon>Lysobacterales</taxon>
        <taxon>Rhodanobacteraceae</taxon>
        <taxon>Dyella</taxon>
    </lineage>
</organism>
<dbReference type="InterPro" id="IPR006913">
    <property type="entry name" value="CENP-V/GFA"/>
</dbReference>
<proteinExistence type="inferred from homology"/>
<dbReference type="PROSITE" id="PS51891">
    <property type="entry name" value="CENP_V_GFA"/>
    <property type="match status" value="1"/>
</dbReference>
<dbReference type="SUPFAM" id="SSF51316">
    <property type="entry name" value="Mss4-like"/>
    <property type="match status" value="1"/>
</dbReference>
<accession>A0A370X780</accession>
<feature type="domain" description="CENP-V/GFA" evidence="4">
    <location>
        <begin position="3"/>
        <end position="114"/>
    </location>
</feature>
<reference evidence="5 6" key="1">
    <citation type="submission" date="2018-07" db="EMBL/GenBank/DDBJ databases">
        <title>Dyella monticola sp. nov. and Dyella psychrodurans sp. nov. isolated from monsoon evergreen broad-leaved forest soil of Dinghu Mountain, China.</title>
        <authorList>
            <person name="Gao Z."/>
            <person name="Qiu L."/>
        </authorList>
    </citation>
    <scope>NUCLEOTIDE SEQUENCE [LARGE SCALE GENOMIC DNA]</scope>
    <source>
        <strain evidence="5 6">4MSK11</strain>
    </source>
</reference>
<evidence type="ECO:0000256" key="3">
    <source>
        <dbReference type="ARBA" id="ARBA00022833"/>
    </source>
</evidence>
<dbReference type="EMBL" id="QRBF01000003">
    <property type="protein sequence ID" value="RDS84111.1"/>
    <property type="molecule type" value="Genomic_DNA"/>
</dbReference>
<comment type="caution">
    <text evidence="5">The sequence shown here is derived from an EMBL/GenBank/DDBJ whole genome shotgun (WGS) entry which is preliminary data.</text>
</comment>
<dbReference type="InterPro" id="IPR011057">
    <property type="entry name" value="Mss4-like_sf"/>
</dbReference>
<sequence>MWYRGGCHCGAVQFEVEAPERIACEDCNCSICAKSGYLHLIVSKSRFKLLQGEESLTTYSFNTGTAKHLFCKICGIKSFYVPRSNPDGYDVNVRCLEPLPANLDIRTFDGRNWELHGAKLAHLSRDE</sequence>
<evidence type="ECO:0000256" key="1">
    <source>
        <dbReference type="ARBA" id="ARBA00005495"/>
    </source>
</evidence>
<dbReference type="PANTHER" id="PTHR28620">
    <property type="entry name" value="CENTROMERE PROTEIN V"/>
    <property type="match status" value="1"/>
</dbReference>
<keyword evidence="2" id="KW-0479">Metal-binding</keyword>
<dbReference type="InterPro" id="IPR052355">
    <property type="entry name" value="CENP-V-like"/>
</dbReference>
<name>A0A370X780_9GAMM</name>
<dbReference type="GO" id="GO:0016846">
    <property type="term" value="F:carbon-sulfur lyase activity"/>
    <property type="evidence" value="ECO:0007669"/>
    <property type="project" value="InterPro"/>
</dbReference>
<dbReference type="GO" id="GO:0046872">
    <property type="term" value="F:metal ion binding"/>
    <property type="evidence" value="ECO:0007669"/>
    <property type="project" value="UniProtKB-KW"/>
</dbReference>
<dbReference type="Gene3D" id="2.170.150.70">
    <property type="match status" value="1"/>
</dbReference>
<dbReference type="Pfam" id="PF04828">
    <property type="entry name" value="GFA"/>
    <property type="match status" value="1"/>
</dbReference>
<dbReference type="PANTHER" id="PTHR28620:SF1">
    <property type="entry name" value="CENP-V_GFA DOMAIN-CONTAINING PROTEIN"/>
    <property type="match status" value="1"/>
</dbReference>
<protein>
    <submittedName>
        <fullName evidence="5">GFA family protein</fullName>
    </submittedName>
</protein>
<gene>
    <name evidence="5" type="ORF">DWU99_10145</name>
</gene>
<dbReference type="Proteomes" id="UP000255334">
    <property type="component" value="Unassembled WGS sequence"/>
</dbReference>
<evidence type="ECO:0000313" key="6">
    <source>
        <dbReference type="Proteomes" id="UP000255334"/>
    </source>
</evidence>